<reference evidence="1" key="1">
    <citation type="submission" date="2021-06" db="EMBL/GenBank/DDBJ databases">
        <authorList>
            <person name="Kallberg Y."/>
            <person name="Tangrot J."/>
            <person name="Rosling A."/>
        </authorList>
    </citation>
    <scope>NUCLEOTIDE SEQUENCE</scope>
    <source>
        <strain evidence="1">IL203A</strain>
    </source>
</reference>
<organism evidence="1 2">
    <name type="scientific">Dentiscutata heterogama</name>
    <dbReference type="NCBI Taxonomy" id="1316150"/>
    <lineage>
        <taxon>Eukaryota</taxon>
        <taxon>Fungi</taxon>
        <taxon>Fungi incertae sedis</taxon>
        <taxon>Mucoromycota</taxon>
        <taxon>Glomeromycotina</taxon>
        <taxon>Glomeromycetes</taxon>
        <taxon>Diversisporales</taxon>
        <taxon>Gigasporaceae</taxon>
        <taxon>Dentiscutata</taxon>
    </lineage>
</organism>
<protein>
    <submittedName>
        <fullName evidence="1">12793_t:CDS:1</fullName>
    </submittedName>
</protein>
<accession>A0ACA9LZ46</accession>
<feature type="non-terminal residue" evidence="1">
    <location>
        <position position="1"/>
    </location>
</feature>
<evidence type="ECO:0000313" key="2">
    <source>
        <dbReference type="Proteomes" id="UP000789702"/>
    </source>
</evidence>
<sequence>PFKIVENPWFHKMISALDSRYVPPTRIYIKEKLISQFKDQKILVAEKLSISNNKIALIANI</sequence>
<dbReference type="EMBL" id="CAJVPU010006102">
    <property type="protein sequence ID" value="CAG8556694.1"/>
    <property type="molecule type" value="Genomic_DNA"/>
</dbReference>
<comment type="caution">
    <text evidence="1">The sequence shown here is derived from an EMBL/GenBank/DDBJ whole genome shotgun (WGS) entry which is preliminary data.</text>
</comment>
<evidence type="ECO:0000313" key="1">
    <source>
        <dbReference type="EMBL" id="CAG8556694.1"/>
    </source>
</evidence>
<name>A0ACA9LZ46_9GLOM</name>
<dbReference type="Proteomes" id="UP000789702">
    <property type="component" value="Unassembled WGS sequence"/>
</dbReference>
<keyword evidence="2" id="KW-1185">Reference proteome</keyword>
<proteinExistence type="predicted"/>
<gene>
    <name evidence="1" type="ORF">DHETER_LOCUS5465</name>
</gene>